<sequence length="1314" mass="149312">MDRYGLFEHIRRRILNDENKANNWKSHGVEKAANKPRKFRITHHEIPSTKNKFEKNVLRKAQNIRSSAAFKQCCRRLSGHDDENFEIITKPYSSMPSLYTSKSVSRDEKISQHINSNIDECGPSSSCDEINVKIKQSFSTLNNLENDIDEAARFLQASFSNRLSISSQFECDKMIDDPSSKEYILEKHPYNDHIFPKQDAKGVTHGETLGSRLEASITYGKHVTEMNQHLRDVRGAFNSQLLLCGREVDDGRNSPSNERCFGQQSSFYSTVQQRMNKALQHNSLSNNVSFCVKVERISQLYRMYKSSQYLLKERNDDAVDLPVSSFSKTDSSQDTNGNDDEDDGKNEVRSAETEVTPKTTVQQAENSDMELISESSPTDSILNDVNRNDEVNSSPTYSSQELLKREHYVSNTVKALRQFYSDSVLYFVELRKLYSQRKVEDLWKLASEEERIKAACLLLKRKYIDSVHGAMPLKNLVDYHLHETARIQLLNLDLQKHLTLLRGRKKDSNFEKFRRYSEKVLLFTKNFEKNNLANELERWELKLRTRSRGFKIDGDRAANIDNTQALFSNPLRVVRNIHEVKVRNPASYNKNLQQLREELKWKRKEADFLKRTFDERVMRNDQRHVLIEENSLRAQINAHVRYITETEKDIAQLIKLQNGNDNNEKSTVLPGYPISPSRLTSMKVSAERTFSDGEFSEADKSRTTSSADGYTINKSCSSERDHKKGNIESSQFSKLLLEEESGTDSVSEKYKNLHSPGRTRGTCSFIGLSSSNTLTPSERLSERSLKSNYVEGSCSASNETPLSKDNKLPCSQNVPTVLKDPASLTIHSPGSNHSSELIFGETVNFKQDTSKEALLISVVGRSDVSYSQVEEQEQLAVQSNDIIDGNEIATDRCNLPSNIVDEQFFTPLPSDIETDNEEKGDDEIEKEGITSQESSSSFHTTVPSPTPDVQMDNKLAQTSLLSPPPKSRQFKLTVSPLSSSRSPTPTRYAASMPREDSSRSTTNSSRTSKTASNRCISPLSASILESLLEDSLTTMLKLEHSQAFGSQTLVLHEEDNKCAANSAAISTDNSWQSDQSYDLNRIPMPEDLIPGLDLSGVNNAEVEAVTDENDFPSNLEDSSAKIRDVRQIKSPEPAPSSQFRYYLGDEEWVIAEIHSVSEKIWNLISSKQPLEVLVNDNQSGIASQEVQIRQMIADRCCEIAQRCFKDVGRSRYMGLTNINCSRPRNLLHLKSMLQKQLSKYYESSKRDAKEKKRWELLSRGCNSDIENIVLEELYAEQDSWEDALENYEDEIKAELASELWHEQLDESLSVTINI</sequence>
<feature type="compositionally biased region" description="Polar residues" evidence="2">
    <location>
        <begin position="703"/>
        <end position="716"/>
    </location>
</feature>
<feature type="compositionally biased region" description="Basic and acidic residues" evidence="2">
    <location>
        <begin position="717"/>
        <end position="726"/>
    </location>
</feature>
<feature type="compositionally biased region" description="Polar residues" evidence="2">
    <location>
        <begin position="930"/>
        <end position="943"/>
    </location>
</feature>
<feature type="compositionally biased region" description="Polar residues" evidence="2">
    <location>
        <begin position="324"/>
        <end position="333"/>
    </location>
</feature>
<name>A0A1I7V704_LOALO</name>
<evidence type="ECO:0000313" key="3">
    <source>
        <dbReference type="Proteomes" id="UP000095285"/>
    </source>
</evidence>
<organism evidence="3 4">
    <name type="scientific">Loa loa</name>
    <name type="common">Eye worm</name>
    <name type="synonym">Filaria loa</name>
    <dbReference type="NCBI Taxonomy" id="7209"/>
    <lineage>
        <taxon>Eukaryota</taxon>
        <taxon>Metazoa</taxon>
        <taxon>Ecdysozoa</taxon>
        <taxon>Nematoda</taxon>
        <taxon>Chromadorea</taxon>
        <taxon>Rhabditida</taxon>
        <taxon>Spirurina</taxon>
        <taxon>Spiruromorpha</taxon>
        <taxon>Filarioidea</taxon>
        <taxon>Onchocercidae</taxon>
        <taxon>Loa</taxon>
    </lineage>
</organism>
<feature type="compositionally biased region" description="Polar residues" evidence="2">
    <location>
        <begin position="373"/>
        <end position="399"/>
    </location>
</feature>
<reference evidence="4" key="2">
    <citation type="submission" date="2016-11" db="UniProtKB">
        <authorList>
            <consortium name="WormBaseParasite"/>
        </authorList>
    </citation>
    <scope>IDENTIFICATION</scope>
</reference>
<feature type="region of interest" description="Disordered" evidence="2">
    <location>
        <begin position="772"/>
        <end position="808"/>
    </location>
</feature>
<keyword evidence="3" id="KW-1185">Reference proteome</keyword>
<keyword evidence="1" id="KW-0175">Coiled coil</keyword>
<feature type="compositionally biased region" description="Polar residues" evidence="2">
    <location>
        <begin position="356"/>
        <end position="366"/>
    </location>
</feature>
<feature type="compositionally biased region" description="Low complexity" evidence="2">
    <location>
        <begin position="999"/>
        <end position="1013"/>
    </location>
</feature>
<evidence type="ECO:0000256" key="1">
    <source>
        <dbReference type="SAM" id="Coils"/>
    </source>
</evidence>
<reference evidence="3" key="1">
    <citation type="submission" date="2012-04" db="EMBL/GenBank/DDBJ databases">
        <title>The Genome Sequence of Loa loa.</title>
        <authorList>
            <consortium name="The Broad Institute Genome Sequencing Platform"/>
            <consortium name="Broad Institute Genome Sequencing Center for Infectious Disease"/>
            <person name="Nutman T.B."/>
            <person name="Fink D.L."/>
            <person name="Russ C."/>
            <person name="Young S."/>
            <person name="Zeng Q."/>
            <person name="Gargeya S."/>
            <person name="Alvarado L."/>
            <person name="Berlin A."/>
            <person name="Chapman S.B."/>
            <person name="Chen Z."/>
            <person name="Freedman E."/>
            <person name="Gellesch M."/>
            <person name="Goldberg J."/>
            <person name="Griggs A."/>
            <person name="Gujja S."/>
            <person name="Heilman E.R."/>
            <person name="Heiman D."/>
            <person name="Howarth C."/>
            <person name="Mehta T."/>
            <person name="Neiman D."/>
            <person name="Pearson M."/>
            <person name="Roberts A."/>
            <person name="Saif S."/>
            <person name="Shea T."/>
            <person name="Shenoy N."/>
            <person name="Sisk P."/>
            <person name="Stolte C."/>
            <person name="Sykes S."/>
            <person name="White J."/>
            <person name="Yandava C."/>
            <person name="Haas B."/>
            <person name="Henn M.R."/>
            <person name="Nusbaum C."/>
            <person name="Birren B."/>
        </authorList>
    </citation>
    <scope>NUCLEOTIDE SEQUENCE [LARGE SCALE GENOMIC DNA]</scope>
</reference>
<accession>A0A1I7V704</accession>
<proteinExistence type="predicted"/>
<feature type="region of interest" description="Disordered" evidence="2">
    <location>
        <begin position="904"/>
        <end position="1013"/>
    </location>
</feature>
<feature type="coiled-coil region" evidence="1">
    <location>
        <begin position="1270"/>
        <end position="1297"/>
    </location>
</feature>
<evidence type="ECO:0000313" key="4">
    <source>
        <dbReference type="WBParaSite" id="EN70_10571"/>
    </source>
</evidence>
<dbReference type="Proteomes" id="UP000095285">
    <property type="component" value="Unassembled WGS sequence"/>
</dbReference>
<feature type="region of interest" description="Disordered" evidence="2">
    <location>
        <begin position="321"/>
        <end position="399"/>
    </location>
</feature>
<feature type="region of interest" description="Disordered" evidence="2">
    <location>
        <begin position="691"/>
        <end position="729"/>
    </location>
</feature>
<protein>
    <submittedName>
        <fullName evidence="4">Bm8421</fullName>
    </submittedName>
</protein>
<dbReference type="WBParaSite" id="EN70_10571">
    <property type="protein sequence ID" value="EN70_10571"/>
    <property type="gene ID" value="EN70_10571"/>
</dbReference>
<feature type="compositionally biased region" description="Acidic residues" evidence="2">
    <location>
        <begin position="912"/>
        <end position="925"/>
    </location>
</feature>
<dbReference type="STRING" id="7209.A0A1I7V704"/>
<feature type="compositionally biased region" description="Low complexity" evidence="2">
    <location>
        <begin position="972"/>
        <end position="987"/>
    </location>
</feature>
<feature type="compositionally biased region" description="Basic and acidic residues" evidence="2">
    <location>
        <begin position="691"/>
        <end position="702"/>
    </location>
</feature>
<evidence type="ECO:0000256" key="2">
    <source>
        <dbReference type="SAM" id="MobiDB-lite"/>
    </source>
</evidence>